<comment type="caution">
    <text evidence="2">The sequence shown here is derived from an EMBL/GenBank/DDBJ whole genome shotgun (WGS) entry which is preliminary data.</text>
</comment>
<accession>A0A427AMB5</accession>
<gene>
    <name evidence="2" type="ORF">B296_00017705</name>
</gene>
<proteinExistence type="predicted"/>
<dbReference type="AlphaFoldDB" id="A0A427AMB5"/>
<evidence type="ECO:0000256" key="1">
    <source>
        <dbReference type="SAM" id="MobiDB-lite"/>
    </source>
</evidence>
<sequence length="108" mass="12195">MGTKKSGRRKRDQENITCLVSDWPMHIHLRQDRKLLSSSSTQGRLHVYDALLGNSNYVMQQRQRATATAVMAAKRNDSNNGVGDVIQATEPGSRALEQEQRQRRDAAM</sequence>
<evidence type="ECO:0000313" key="3">
    <source>
        <dbReference type="Proteomes" id="UP000287651"/>
    </source>
</evidence>
<reference evidence="2 3" key="1">
    <citation type="journal article" date="2014" name="Agronomy (Basel)">
        <title>A Draft Genome Sequence for Ensete ventricosum, the Drought-Tolerant Tree Against Hunger.</title>
        <authorList>
            <person name="Harrison J."/>
            <person name="Moore K.A."/>
            <person name="Paszkiewicz K."/>
            <person name="Jones T."/>
            <person name="Grant M."/>
            <person name="Ambacheew D."/>
            <person name="Muzemil S."/>
            <person name="Studholme D.J."/>
        </authorList>
    </citation>
    <scope>NUCLEOTIDE SEQUENCE [LARGE SCALE GENOMIC DNA]</scope>
</reference>
<feature type="region of interest" description="Disordered" evidence="1">
    <location>
        <begin position="75"/>
        <end position="108"/>
    </location>
</feature>
<dbReference type="Proteomes" id="UP000287651">
    <property type="component" value="Unassembled WGS sequence"/>
</dbReference>
<name>A0A427AMB5_ENSVE</name>
<evidence type="ECO:0000313" key="2">
    <source>
        <dbReference type="EMBL" id="RRT77316.1"/>
    </source>
</evidence>
<protein>
    <submittedName>
        <fullName evidence="2">Uncharacterized protein</fullName>
    </submittedName>
</protein>
<organism evidence="2 3">
    <name type="scientific">Ensete ventricosum</name>
    <name type="common">Abyssinian banana</name>
    <name type="synonym">Musa ensete</name>
    <dbReference type="NCBI Taxonomy" id="4639"/>
    <lineage>
        <taxon>Eukaryota</taxon>
        <taxon>Viridiplantae</taxon>
        <taxon>Streptophyta</taxon>
        <taxon>Embryophyta</taxon>
        <taxon>Tracheophyta</taxon>
        <taxon>Spermatophyta</taxon>
        <taxon>Magnoliopsida</taxon>
        <taxon>Liliopsida</taxon>
        <taxon>Zingiberales</taxon>
        <taxon>Musaceae</taxon>
        <taxon>Ensete</taxon>
    </lineage>
</organism>
<feature type="compositionally biased region" description="Basic and acidic residues" evidence="1">
    <location>
        <begin position="96"/>
        <end position="108"/>
    </location>
</feature>
<dbReference type="EMBL" id="AMZH03001963">
    <property type="protein sequence ID" value="RRT77316.1"/>
    <property type="molecule type" value="Genomic_DNA"/>
</dbReference>